<accession>F9ZYP9</accession>
<feature type="transmembrane region" description="Helical" evidence="16">
    <location>
        <begin position="493"/>
        <end position="514"/>
    </location>
</feature>
<evidence type="ECO:0000256" key="12">
    <source>
        <dbReference type="ARBA" id="ARBA00023326"/>
    </source>
</evidence>
<keyword evidence="16" id="KW-1133">Transmembrane helix</keyword>
<keyword evidence="6" id="KW-0732">Signal</keyword>
<keyword evidence="12" id="KW-0624">Polysaccharide degradation</keyword>
<dbReference type="eggNOG" id="COG5309">
    <property type="taxonomic scope" value="Bacteria"/>
</dbReference>
<evidence type="ECO:0000256" key="7">
    <source>
        <dbReference type="ARBA" id="ARBA00022801"/>
    </source>
</evidence>
<dbReference type="EMBL" id="CP002738">
    <property type="protein sequence ID" value="AEF98595.1"/>
    <property type="molecule type" value="Genomic_DNA"/>
</dbReference>
<evidence type="ECO:0000256" key="8">
    <source>
        <dbReference type="ARBA" id="ARBA00023136"/>
    </source>
</evidence>
<feature type="transmembrane region" description="Helical" evidence="16">
    <location>
        <begin position="450"/>
        <end position="472"/>
    </location>
</feature>
<keyword evidence="9" id="KW-0325">Glycoprotein</keyword>
<dbReference type="HOGENOM" id="CLU_016454_1_0_6"/>
<dbReference type="Pfam" id="PF00332">
    <property type="entry name" value="Glyco_hydro_17"/>
    <property type="match status" value="1"/>
</dbReference>
<evidence type="ECO:0000313" key="17">
    <source>
        <dbReference type="EMBL" id="AEF98595.1"/>
    </source>
</evidence>
<dbReference type="Proteomes" id="UP000008888">
    <property type="component" value="Chromosome"/>
</dbReference>
<evidence type="ECO:0000256" key="1">
    <source>
        <dbReference type="ARBA" id="ARBA00004191"/>
    </source>
</evidence>
<dbReference type="SUPFAM" id="SSF51445">
    <property type="entry name" value="(Trans)glycosidases"/>
    <property type="match status" value="1"/>
</dbReference>
<evidence type="ECO:0000256" key="16">
    <source>
        <dbReference type="SAM" id="Phobius"/>
    </source>
</evidence>
<comment type="function">
    <text evidence="13">Glucanases play a role in cell expansion during growth, in cell-cell fusion during mating, and in spore release during sporulation. This enzyme may be involved in beta-glucan degradation. Active on laminarin and lichenan.</text>
</comment>
<sequence>MPSARLLLCALLVLIVHTGFAWLMNRPEDAGVDVPSGKLMSLSFAPFREGYSPLEEIFPLPEHVEEDLSLLADKTHSIRTYSSLGGGLEKTPDLARKYGLSMIQGCWLGYGYMDNKKEIAALIKSANANPDVVKRVIVGNEVLLRGDMDVDRLIGYIREVKRAVKQPVSYADVWSMYMKHPQLIKEVDFITIHILPYWEDEPISVEHAPEHMEQIVKQVEDEARGLAPGKPILIGESGWPSAGRQRGMAIPGVVNEAKFIRDMIQVVNRHGFDYNIVEAFNQPWKSNLEGVVGANWGLFSADRKPVFPLTGPVQENPDCASLLAAETVIWLLVIALCFKKIRFASWSRLLVFLVFAQLVSMCLVTLAHFLGYTSYSGMQRGYTVFMLVANGVLAAFLIQRCLDILNDRPGNELLARRLRSGYLFFIILALYKTYGLAIGGRYLSFPVEQFALPAMGIFGLLVCQCLISHKINRCSLSFDYLSGWNIQGKRDRLIAYGLSFAAIAMILGETKAFMDGRDFIQAHPGLSEGLPFALRYTLYNQQLLLWLVCLIVLALPFWSHSGNKTKT</sequence>
<evidence type="ECO:0000256" key="4">
    <source>
        <dbReference type="ARBA" id="ARBA00022512"/>
    </source>
</evidence>
<feature type="transmembrane region" description="Helical" evidence="16">
    <location>
        <begin position="539"/>
        <end position="558"/>
    </location>
</feature>
<reference key="2">
    <citation type="submission" date="2011-05" db="EMBL/GenBank/DDBJ databases">
        <title>Complete genome sequence of the aerobic marine methanotroph Methylomonas methanica MC09.</title>
        <authorList>
            <person name="Boden R."/>
            <person name="Cunliffe M."/>
            <person name="Scanlan J."/>
            <person name="Moussard H."/>
            <person name="Kits K.D."/>
            <person name="Klotz M."/>
            <person name="Jetten M."/>
            <person name="Vuilleumier S."/>
            <person name="Han J."/>
            <person name="Peters L."/>
            <person name="Mikhailova N."/>
            <person name="Teshima H."/>
            <person name="Tapia R."/>
            <person name="Kyrpides N."/>
            <person name="Ivanova N."/>
            <person name="Pagani I."/>
            <person name="Cheng J.-F."/>
            <person name="Goodwin L."/>
            <person name="Han C."/>
            <person name="Hauser L."/>
            <person name="Land M."/>
            <person name="Lapidus A."/>
            <person name="Lucas S."/>
            <person name="Pitluck S."/>
            <person name="Woyke T."/>
            <person name="Stein L.Y."/>
            <person name="Murrell C."/>
        </authorList>
    </citation>
    <scope>NUCLEOTIDE SEQUENCE</scope>
    <source>
        <strain>MC09</strain>
    </source>
</reference>
<evidence type="ECO:0000256" key="14">
    <source>
        <dbReference type="ARBA" id="ARBA00042373"/>
    </source>
</evidence>
<dbReference type="OrthoDB" id="9806824at2"/>
<reference evidence="17 18" key="1">
    <citation type="journal article" date="2011" name="J. Bacteriol.">
        <title>Complete Genome Sequence of the Aerobic Marine Methanotroph Methylomonas methanica MC09.</title>
        <authorList>
            <person name="Boden R."/>
            <person name="Cunliffe M."/>
            <person name="Scanlan J."/>
            <person name="Moussard H."/>
            <person name="Kits K.D."/>
            <person name="Klotz M.G."/>
            <person name="Jetten M.S."/>
            <person name="Vuilleumier S."/>
            <person name="Han J."/>
            <person name="Peters L."/>
            <person name="Mikhailova N."/>
            <person name="Teshima H."/>
            <person name="Tapia R."/>
            <person name="Kyrpides N."/>
            <person name="Ivanova N."/>
            <person name="Pagani I."/>
            <person name="Cheng J.F."/>
            <person name="Goodwin L."/>
            <person name="Han C."/>
            <person name="Hauser L."/>
            <person name="Land M.L."/>
            <person name="Lapidus A."/>
            <person name="Lucas S."/>
            <person name="Pitluck S."/>
            <person name="Woyke T."/>
            <person name="Stein L."/>
            <person name="Murrell J.C."/>
        </authorList>
    </citation>
    <scope>NUCLEOTIDE SEQUENCE [LARGE SCALE GENOMIC DNA]</scope>
    <source>
        <strain evidence="17 18">MC09</strain>
    </source>
</reference>
<dbReference type="InterPro" id="IPR017853">
    <property type="entry name" value="GH"/>
</dbReference>
<evidence type="ECO:0000256" key="13">
    <source>
        <dbReference type="ARBA" id="ARBA00037649"/>
    </source>
</evidence>
<dbReference type="InterPro" id="IPR050732">
    <property type="entry name" value="Beta-glucan_modifiers"/>
</dbReference>
<dbReference type="GO" id="GO:0005886">
    <property type="term" value="C:plasma membrane"/>
    <property type="evidence" value="ECO:0007669"/>
    <property type="project" value="UniProtKB-SubCell"/>
</dbReference>
<dbReference type="Gene3D" id="3.20.20.80">
    <property type="entry name" value="Glycosidases"/>
    <property type="match status" value="1"/>
</dbReference>
<feature type="transmembrane region" description="Helical" evidence="16">
    <location>
        <begin position="350"/>
        <end position="370"/>
    </location>
</feature>
<dbReference type="GO" id="GO:0004553">
    <property type="term" value="F:hydrolase activity, hydrolyzing O-glycosyl compounds"/>
    <property type="evidence" value="ECO:0007669"/>
    <property type="project" value="InterPro"/>
</dbReference>
<keyword evidence="7" id="KW-0378">Hydrolase</keyword>
<dbReference type="GO" id="GO:0071555">
    <property type="term" value="P:cell wall organization"/>
    <property type="evidence" value="ECO:0007669"/>
    <property type="project" value="UniProtKB-KW"/>
</dbReference>
<reference evidence="18" key="3">
    <citation type="submission" date="2011-05" db="EMBL/GenBank/DDBJ databases">
        <title>Complete sequence of Methylomonas methanica MC09.</title>
        <authorList>
            <consortium name="US DOE Joint Genome Institute"/>
            <person name="Lucas S."/>
            <person name="Han J."/>
            <person name="Lapidus A."/>
            <person name="Cheng J.-F."/>
            <person name="Goodwin L."/>
            <person name="Pitluck S."/>
            <person name="Peters L."/>
            <person name="Mikhailova N."/>
            <person name="Teshima H."/>
            <person name="Han C."/>
            <person name="Tapia R."/>
            <person name="Land M."/>
            <person name="Hauser L."/>
            <person name="Kyrpides N."/>
            <person name="Ivanova N."/>
            <person name="Pagani I."/>
            <person name="Stein L."/>
            <person name="Woyke T."/>
        </authorList>
    </citation>
    <scope>NUCLEOTIDE SEQUENCE [LARGE SCALE GENOMIC DNA]</scope>
    <source>
        <strain evidence="18">MC09</strain>
    </source>
</reference>
<dbReference type="AlphaFoldDB" id="F9ZYP9"/>
<keyword evidence="11" id="KW-0961">Cell wall biogenesis/degradation</keyword>
<dbReference type="KEGG" id="mmt:Metme_0145"/>
<evidence type="ECO:0000256" key="11">
    <source>
        <dbReference type="ARBA" id="ARBA00023316"/>
    </source>
</evidence>
<keyword evidence="5" id="KW-0964">Secreted</keyword>
<evidence type="ECO:0000256" key="15">
    <source>
        <dbReference type="ARBA" id="ARBA00043078"/>
    </source>
</evidence>
<keyword evidence="3" id="KW-1003">Cell membrane</keyword>
<dbReference type="STRING" id="857087.Metme_0145"/>
<dbReference type="InterPro" id="IPR000490">
    <property type="entry name" value="Glyco_hydro_17"/>
</dbReference>
<feature type="transmembrane region" description="Helical" evidence="16">
    <location>
        <begin position="382"/>
        <end position="402"/>
    </location>
</feature>
<dbReference type="GO" id="GO:0000272">
    <property type="term" value="P:polysaccharide catabolic process"/>
    <property type="evidence" value="ECO:0007669"/>
    <property type="project" value="UniProtKB-KW"/>
</dbReference>
<gene>
    <name evidence="17" type="ordered locus">Metme_0145</name>
</gene>
<evidence type="ECO:0000313" key="18">
    <source>
        <dbReference type="Proteomes" id="UP000008888"/>
    </source>
</evidence>
<name>F9ZYP9_METMM</name>
<evidence type="ECO:0000256" key="3">
    <source>
        <dbReference type="ARBA" id="ARBA00022475"/>
    </source>
</evidence>
<dbReference type="PANTHER" id="PTHR16631:SF17">
    <property type="entry name" value="GLUCAN ENDO-1,3-BETA-GLUCOSIDASE BTGC"/>
    <property type="match status" value="1"/>
</dbReference>
<keyword evidence="10" id="KW-0119">Carbohydrate metabolism</keyword>
<feature type="transmembrane region" description="Helical" evidence="16">
    <location>
        <begin position="422"/>
        <end position="444"/>
    </location>
</feature>
<evidence type="ECO:0000256" key="9">
    <source>
        <dbReference type="ARBA" id="ARBA00023180"/>
    </source>
</evidence>
<evidence type="ECO:0000256" key="5">
    <source>
        <dbReference type="ARBA" id="ARBA00022525"/>
    </source>
</evidence>
<organism evidence="17 18">
    <name type="scientific">Methylomonas methanica (strain DSM 25384 / MC09)</name>
    <dbReference type="NCBI Taxonomy" id="857087"/>
    <lineage>
        <taxon>Bacteria</taxon>
        <taxon>Pseudomonadati</taxon>
        <taxon>Pseudomonadota</taxon>
        <taxon>Gammaproteobacteria</taxon>
        <taxon>Methylococcales</taxon>
        <taxon>Methylococcaceae</taxon>
        <taxon>Methylomonas</taxon>
    </lineage>
</organism>
<keyword evidence="18" id="KW-1185">Reference proteome</keyword>
<evidence type="ECO:0000256" key="10">
    <source>
        <dbReference type="ARBA" id="ARBA00023277"/>
    </source>
</evidence>
<keyword evidence="4" id="KW-0134">Cell wall</keyword>
<evidence type="ECO:0000256" key="2">
    <source>
        <dbReference type="ARBA" id="ARBA00004236"/>
    </source>
</evidence>
<keyword evidence="16" id="KW-0812">Transmembrane</keyword>
<protein>
    <recommendedName>
        <fullName evidence="15">Endo-1,3-beta-glucanase btgC</fullName>
    </recommendedName>
    <alternativeName>
        <fullName evidence="14">Laminarinase btgC</fullName>
    </alternativeName>
</protein>
<evidence type="ECO:0000256" key="6">
    <source>
        <dbReference type="ARBA" id="ARBA00022729"/>
    </source>
</evidence>
<dbReference type="PANTHER" id="PTHR16631">
    <property type="entry name" value="GLUCAN 1,3-BETA-GLUCOSIDASE"/>
    <property type="match status" value="1"/>
</dbReference>
<proteinExistence type="predicted"/>
<keyword evidence="8 16" id="KW-0472">Membrane</keyword>
<comment type="subcellular location">
    <subcellularLocation>
        <location evidence="2">Cell membrane</location>
    </subcellularLocation>
    <subcellularLocation>
        <location evidence="1">Secreted</location>
        <location evidence="1">Cell wall</location>
    </subcellularLocation>
</comment>